<evidence type="ECO:0000313" key="3">
    <source>
        <dbReference type="Proteomes" id="UP001055153"/>
    </source>
</evidence>
<protein>
    <recommendedName>
        <fullName evidence="1">DUF6894 domain-containing protein</fullName>
    </recommendedName>
</protein>
<gene>
    <name evidence="2" type="ORF">GMJLKIPL_5706</name>
</gene>
<dbReference type="Proteomes" id="UP001055153">
    <property type="component" value="Unassembled WGS sequence"/>
</dbReference>
<reference evidence="2" key="2">
    <citation type="submission" date="2021-08" db="EMBL/GenBank/DDBJ databases">
        <authorList>
            <person name="Tani A."/>
            <person name="Ola A."/>
            <person name="Ogura Y."/>
            <person name="Katsura K."/>
            <person name="Hayashi T."/>
        </authorList>
    </citation>
    <scope>NUCLEOTIDE SEQUENCE</scope>
    <source>
        <strain evidence="2">DSM 17168</strain>
    </source>
</reference>
<comment type="caution">
    <text evidence="2">The sequence shown here is derived from an EMBL/GenBank/DDBJ whole genome shotgun (WGS) entry which is preliminary data.</text>
</comment>
<accession>A0ABQ4SKJ1</accession>
<sequence>MPRYRFHCTNGAECVLDTVGAEVRAPERLATQAAQIARKVMHSLSGRSDWSQWRVTVHDLTGRRVLLQPFVMPGAGSPVAAARRSCRSWQIGGDAWPT</sequence>
<keyword evidence="3" id="KW-1185">Reference proteome</keyword>
<evidence type="ECO:0000259" key="1">
    <source>
        <dbReference type="Pfam" id="PF21834"/>
    </source>
</evidence>
<evidence type="ECO:0000313" key="2">
    <source>
        <dbReference type="EMBL" id="GJE03749.1"/>
    </source>
</evidence>
<dbReference type="RefSeq" id="WP_238241128.1">
    <property type="nucleotide sequence ID" value="NZ_BPQQ01000088.1"/>
</dbReference>
<dbReference type="EMBL" id="BPQQ01000088">
    <property type="protein sequence ID" value="GJE03749.1"/>
    <property type="molecule type" value="Genomic_DNA"/>
</dbReference>
<proteinExistence type="predicted"/>
<organism evidence="2 3">
    <name type="scientific">Methylobacterium isbiliense</name>
    <dbReference type="NCBI Taxonomy" id="315478"/>
    <lineage>
        <taxon>Bacteria</taxon>
        <taxon>Pseudomonadati</taxon>
        <taxon>Pseudomonadota</taxon>
        <taxon>Alphaproteobacteria</taxon>
        <taxon>Hyphomicrobiales</taxon>
        <taxon>Methylobacteriaceae</taxon>
        <taxon>Methylobacterium</taxon>
    </lineage>
</organism>
<name>A0ABQ4SKJ1_9HYPH</name>
<dbReference type="Pfam" id="PF21834">
    <property type="entry name" value="DUF6894"/>
    <property type="match status" value="1"/>
</dbReference>
<feature type="domain" description="DUF6894" evidence="1">
    <location>
        <begin position="3"/>
        <end position="70"/>
    </location>
</feature>
<dbReference type="InterPro" id="IPR054189">
    <property type="entry name" value="DUF6894"/>
</dbReference>
<reference evidence="2" key="1">
    <citation type="journal article" date="2021" name="Front. Microbiol.">
        <title>Comprehensive Comparative Genomics and Phenotyping of Methylobacterium Species.</title>
        <authorList>
            <person name="Alessa O."/>
            <person name="Ogura Y."/>
            <person name="Fujitani Y."/>
            <person name="Takami H."/>
            <person name="Hayashi T."/>
            <person name="Sahin N."/>
            <person name="Tani A."/>
        </authorList>
    </citation>
    <scope>NUCLEOTIDE SEQUENCE</scope>
    <source>
        <strain evidence="2">DSM 17168</strain>
    </source>
</reference>